<dbReference type="GeneID" id="14496641"/>
<keyword evidence="3 9" id="KW-0812">Transmembrane</keyword>
<protein>
    <recommendedName>
        <fullName evidence="12">GOLD domain-containing protein</fullName>
    </recommendedName>
</protein>
<dbReference type="GO" id="GO:0016020">
    <property type="term" value="C:membrane"/>
    <property type="evidence" value="ECO:0007669"/>
    <property type="project" value="UniProtKB-SubCell"/>
</dbReference>
<evidence type="ECO:0000256" key="7">
    <source>
        <dbReference type="ARBA" id="ARBA00023136"/>
    </source>
</evidence>
<dbReference type="EMBL" id="HE806320">
    <property type="protein sequence ID" value="CCH61265.1"/>
    <property type="molecule type" value="Genomic_DNA"/>
</dbReference>
<dbReference type="AlphaFoldDB" id="I2H4G3"/>
<evidence type="ECO:0000256" key="6">
    <source>
        <dbReference type="ARBA" id="ARBA00022989"/>
    </source>
</evidence>
<dbReference type="OrthoDB" id="1929172at2759"/>
<keyword evidence="5" id="KW-0813">Transport</keyword>
<evidence type="ECO:0000256" key="1">
    <source>
        <dbReference type="ARBA" id="ARBA00004479"/>
    </source>
</evidence>
<evidence type="ECO:0000256" key="5">
    <source>
        <dbReference type="ARBA" id="ARBA00022892"/>
    </source>
</evidence>
<keyword evidence="4 11" id="KW-0732">Signal</keyword>
<evidence type="ECO:0000256" key="2">
    <source>
        <dbReference type="ARBA" id="ARBA00007104"/>
    </source>
</evidence>
<dbReference type="InParanoid" id="I2H4G3"/>
<evidence type="ECO:0000313" key="14">
    <source>
        <dbReference type="Proteomes" id="UP000002866"/>
    </source>
</evidence>
<name>I2H4G3_HENB6</name>
<dbReference type="HOGENOM" id="CLU_066963_4_2_1"/>
<dbReference type="Pfam" id="PF01105">
    <property type="entry name" value="EMP24_GP25L"/>
    <property type="match status" value="1"/>
</dbReference>
<dbReference type="STRING" id="1071380.I2H4G3"/>
<evidence type="ECO:0000256" key="11">
    <source>
        <dbReference type="SAM" id="SignalP"/>
    </source>
</evidence>
<dbReference type="PROSITE" id="PS50866">
    <property type="entry name" value="GOLD"/>
    <property type="match status" value="1"/>
</dbReference>
<evidence type="ECO:0000256" key="3">
    <source>
        <dbReference type="ARBA" id="ARBA00022692"/>
    </source>
</evidence>
<organism evidence="13 14">
    <name type="scientific">Henningerozyma blattae (strain ATCC 34711 / CBS 6284 / DSM 70876 / NBRC 10599 / NRRL Y-10934 / UCD 77-7)</name>
    <name type="common">Yeast</name>
    <name type="synonym">Tetrapisispora blattae</name>
    <dbReference type="NCBI Taxonomy" id="1071380"/>
    <lineage>
        <taxon>Eukaryota</taxon>
        <taxon>Fungi</taxon>
        <taxon>Dikarya</taxon>
        <taxon>Ascomycota</taxon>
        <taxon>Saccharomycotina</taxon>
        <taxon>Saccharomycetes</taxon>
        <taxon>Saccharomycetales</taxon>
        <taxon>Saccharomycetaceae</taxon>
        <taxon>Henningerozyma</taxon>
    </lineage>
</organism>
<keyword evidence="14" id="KW-1185">Reference proteome</keyword>
<dbReference type="Proteomes" id="UP000002866">
    <property type="component" value="Chromosome 5"/>
</dbReference>
<evidence type="ECO:0000256" key="4">
    <source>
        <dbReference type="ARBA" id="ARBA00022729"/>
    </source>
</evidence>
<evidence type="ECO:0000256" key="9">
    <source>
        <dbReference type="RuleBase" id="RU003827"/>
    </source>
</evidence>
<dbReference type="SMART" id="SM01190">
    <property type="entry name" value="EMP24_GP25L"/>
    <property type="match status" value="1"/>
</dbReference>
<sequence>MSWIIQLSLFLLYSLNISFATILNSPQVPVDLTLPAFSKECIYYDVTDPNAILEVRYQVLYGGNFEIDCEVFSPTNSKIIDEKQSKFGEYVLTNYGLGSYQFCLSNSYGTASKKVEFLIGIKEDTELGLENNPNDMEDALAQNSLNEIQRSLEKIRKMNDYLRAREWRNLYTVESTKSRLTWYSITIISLMITISIVQSLIIQFFFKRGQRY</sequence>
<dbReference type="PANTHER" id="PTHR22811">
    <property type="entry name" value="TRANSMEMBRANE EMP24 DOMAIN-CONTAINING PROTEIN"/>
    <property type="match status" value="1"/>
</dbReference>
<keyword evidence="7 10" id="KW-0472">Membrane</keyword>
<dbReference type="GO" id="GO:0005737">
    <property type="term" value="C:cytoplasm"/>
    <property type="evidence" value="ECO:0007669"/>
    <property type="project" value="GOC"/>
</dbReference>
<evidence type="ECO:0000256" key="8">
    <source>
        <dbReference type="ARBA" id="ARBA00037847"/>
    </source>
</evidence>
<dbReference type="GO" id="GO:0006888">
    <property type="term" value="P:endoplasmic reticulum to Golgi vesicle-mediated transport"/>
    <property type="evidence" value="ECO:0007669"/>
    <property type="project" value="UniProtKB-ARBA"/>
</dbReference>
<accession>I2H4G3</accession>
<gene>
    <name evidence="13" type="primary">TBLA0E02120</name>
    <name evidence="13" type="ORF">TBLA_0E02120</name>
</gene>
<evidence type="ECO:0000256" key="10">
    <source>
        <dbReference type="SAM" id="Phobius"/>
    </source>
</evidence>
<evidence type="ECO:0000259" key="12">
    <source>
        <dbReference type="PROSITE" id="PS50866"/>
    </source>
</evidence>
<dbReference type="InterPro" id="IPR009038">
    <property type="entry name" value="GOLD_dom"/>
</dbReference>
<dbReference type="KEGG" id="tbl:TBLA_0E02120"/>
<dbReference type="InterPro" id="IPR015720">
    <property type="entry name" value="Emp24-like"/>
</dbReference>
<feature type="domain" description="GOLD" evidence="12">
    <location>
        <begin position="39"/>
        <end position="121"/>
    </location>
</feature>
<dbReference type="eggNOG" id="KOG1693">
    <property type="taxonomic scope" value="Eukaryota"/>
</dbReference>
<keyword evidence="5" id="KW-0931">ER-Golgi transport</keyword>
<comment type="similarity">
    <text evidence="2 9">Belongs to the EMP24/GP25L family.</text>
</comment>
<feature type="chain" id="PRO_5003660153" description="GOLD domain-containing protein" evidence="11">
    <location>
        <begin position="21"/>
        <end position="212"/>
    </location>
</feature>
<dbReference type="GO" id="GO:0012505">
    <property type="term" value="C:endomembrane system"/>
    <property type="evidence" value="ECO:0007669"/>
    <property type="project" value="UniProtKB-SubCell"/>
</dbReference>
<comment type="subcellular location">
    <subcellularLocation>
        <location evidence="8">Endomembrane system</location>
        <topology evidence="8">Single-pass membrane protein</topology>
    </subcellularLocation>
    <subcellularLocation>
        <location evidence="1 9">Membrane</location>
        <topology evidence="1 9">Single-pass type I membrane protein</topology>
    </subcellularLocation>
</comment>
<feature type="transmembrane region" description="Helical" evidence="10">
    <location>
        <begin position="182"/>
        <end position="206"/>
    </location>
</feature>
<evidence type="ECO:0000313" key="13">
    <source>
        <dbReference type="EMBL" id="CCH61265.1"/>
    </source>
</evidence>
<dbReference type="OMA" id="NAEDCFY"/>
<reference evidence="13 14" key="1">
    <citation type="journal article" date="2011" name="Proc. Natl. Acad. Sci. U.S.A.">
        <title>Evolutionary erosion of yeast sex chromosomes by mating-type switching accidents.</title>
        <authorList>
            <person name="Gordon J.L."/>
            <person name="Armisen D."/>
            <person name="Proux-Wera E."/>
            <person name="Oheigeartaigh S.S."/>
            <person name="Byrne K.P."/>
            <person name="Wolfe K.H."/>
        </authorList>
    </citation>
    <scope>NUCLEOTIDE SEQUENCE [LARGE SCALE GENOMIC DNA]</scope>
    <source>
        <strain evidence="14">ATCC 34711 / CBS 6284 / DSM 70876 / NBRC 10599 / NRRL Y-10934 / UCD 77-7</strain>
    </source>
</reference>
<feature type="signal peptide" evidence="11">
    <location>
        <begin position="1"/>
        <end position="20"/>
    </location>
</feature>
<dbReference type="RefSeq" id="XP_004180784.1">
    <property type="nucleotide sequence ID" value="XM_004180736.1"/>
</dbReference>
<proteinExistence type="inferred from homology"/>
<dbReference type="InterPro" id="IPR036598">
    <property type="entry name" value="GOLD_dom_sf"/>
</dbReference>
<dbReference type="SUPFAM" id="SSF101576">
    <property type="entry name" value="Supernatant protein factor (SPF), C-terminal domain"/>
    <property type="match status" value="1"/>
</dbReference>
<keyword evidence="6 10" id="KW-1133">Transmembrane helix</keyword>